<dbReference type="AlphaFoldDB" id="A0A8S9NWU7"/>
<proteinExistence type="predicted"/>
<evidence type="ECO:0000313" key="1">
    <source>
        <dbReference type="EMBL" id="KAF3508206.1"/>
    </source>
</evidence>
<evidence type="ECO:0000313" key="2">
    <source>
        <dbReference type="Proteomes" id="UP000712600"/>
    </source>
</evidence>
<reference evidence="1" key="1">
    <citation type="submission" date="2019-12" db="EMBL/GenBank/DDBJ databases">
        <title>Genome sequencing and annotation of Brassica cretica.</title>
        <authorList>
            <person name="Studholme D.J."/>
            <person name="Sarris P."/>
        </authorList>
    </citation>
    <scope>NUCLEOTIDE SEQUENCE</scope>
    <source>
        <strain evidence="1">PFS-109/04</strain>
        <tissue evidence="1">Leaf</tissue>
    </source>
</reference>
<sequence>MGRFDCDFAKMKEIKLLLNIHWQDLKDVIQGGRCNKYKVDRIILEIYYPEIPPLLDVVRRRQQFQDFGLRYSVDGDIFINVRSVVSRYLLPISCNGVCHTTLNVPVCQIFKFVVMPSLNYGDVSNLVLQKAWQQDTDKCELCLIFTRVILLVGGLVGLLEVESTIGHKLLFVITFPQCKVHSFFSSVIFVTWDVEESEFVYTLFEHKPCVFLPYVFTTVLREFVYVVGLHWRPYQEQLRFMCIITLGSLSDVRDSLTAEVSRFVKHMWLMGISRFLPLLLRRLRFCSFQHFLSNISLVTVLLRIQAELCSIHIGIENDGLWRETRVARGIVMSHLQVSSCFLVLTFPLGFSYTHTILIWRSAVTCKTSKLLCLFLDKDVMSFRINISYSRKCAFLHVHIFSYNTAVGWELRRRDQRLGQFYKISLLWGDLFICNQVRTTRGERRGDLTPAARLQFVTNTLGQESARTNPSPSLTTSTTLELQQRARNAETVRLNTRGTTMTAYSTTSG</sequence>
<gene>
    <name evidence="1" type="ORF">F2Q69_00006490</name>
</gene>
<organism evidence="1 2">
    <name type="scientific">Brassica cretica</name>
    <name type="common">Mustard</name>
    <dbReference type="NCBI Taxonomy" id="69181"/>
    <lineage>
        <taxon>Eukaryota</taxon>
        <taxon>Viridiplantae</taxon>
        <taxon>Streptophyta</taxon>
        <taxon>Embryophyta</taxon>
        <taxon>Tracheophyta</taxon>
        <taxon>Spermatophyta</taxon>
        <taxon>Magnoliopsida</taxon>
        <taxon>eudicotyledons</taxon>
        <taxon>Gunneridae</taxon>
        <taxon>Pentapetalae</taxon>
        <taxon>rosids</taxon>
        <taxon>malvids</taxon>
        <taxon>Brassicales</taxon>
        <taxon>Brassicaceae</taxon>
        <taxon>Brassiceae</taxon>
        <taxon>Brassica</taxon>
    </lineage>
</organism>
<name>A0A8S9NWU7_BRACR</name>
<comment type="caution">
    <text evidence="1">The sequence shown here is derived from an EMBL/GenBank/DDBJ whole genome shotgun (WGS) entry which is preliminary data.</text>
</comment>
<dbReference type="Proteomes" id="UP000712600">
    <property type="component" value="Unassembled WGS sequence"/>
</dbReference>
<dbReference type="EMBL" id="QGKX02001521">
    <property type="protein sequence ID" value="KAF3508206.1"/>
    <property type="molecule type" value="Genomic_DNA"/>
</dbReference>
<accession>A0A8S9NWU7</accession>
<protein>
    <submittedName>
        <fullName evidence="1">Uncharacterized protein</fullName>
    </submittedName>
</protein>